<proteinExistence type="predicted"/>
<dbReference type="InterPro" id="IPR002736">
    <property type="entry name" value="CitG"/>
</dbReference>
<dbReference type="KEGG" id="tpla:ElP_59050"/>
<dbReference type="AlphaFoldDB" id="A0A518HAT3"/>
<evidence type="ECO:0000313" key="2">
    <source>
        <dbReference type="Proteomes" id="UP000317835"/>
    </source>
</evidence>
<keyword evidence="2" id="KW-1185">Reference proteome</keyword>
<dbReference type="Gene3D" id="1.10.4200.10">
    <property type="entry name" value="Triphosphoribosyl-dephospho-CoA protein"/>
    <property type="match status" value="1"/>
</dbReference>
<dbReference type="RefSeq" id="WP_231749297.1">
    <property type="nucleotide sequence ID" value="NZ_CP036426.1"/>
</dbReference>
<evidence type="ECO:0000313" key="1">
    <source>
        <dbReference type="EMBL" id="QDV37958.1"/>
    </source>
</evidence>
<accession>A0A518HAT3</accession>
<protein>
    <submittedName>
        <fullName evidence="1">Triphosphoribosyl-dephospho-CoA synthase</fullName>
    </submittedName>
</protein>
<dbReference type="PANTHER" id="PTHR42280">
    <property type="entry name" value="CITG FAMILY PROTEIN"/>
    <property type="match status" value="1"/>
</dbReference>
<gene>
    <name evidence="1" type="ORF">ElP_59050</name>
</gene>
<dbReference type="PANTHER" id="PTHR42280:SF1">
    <property type="entry name" value="CITG FAMILY PROTEIN"/>
    <property type="match status" value="1"/>
</dbReference>
<organism evidence="1 2">
    <name type="scientific">Tautonia plasticadhaerens</name>
    <dbReference type="NCBI Taxonomy" id="2527974"/>
    <lineage>
        <taxon>Bacteria</taxon>
        <taxon>Pseudomonadati</taxon>
        <taxon>Planctomycetota</taxon>
        <taxon>Planctomycetia</taxon>
        <taxon>Isosphaerales</taxon>
        <taxon>Isosphaeraceae</taxon>
        <taxon>Tautonia</taxon>
    </lineage>
</organism>
<dbReference type="Pfam" id="PF01874">
    <property type="entry name" value="CitG"/>
    <property type="match status" value="1"/>
</dbReference>
<dbReference type="GO" id="GO:0046917">
    <property type="term" value="F:triphosphoribosyl-dephospho-CoA synthase activity"/>
    <property type="evidence" value="ECO:0007669"/>
    <property type="project" value="InterPro"/>
</dbReference>
<dbReference type="Proteomes" id="UP000317835">
    <property type="component" value="Chromosome"/>
</dbReference>
<dbReference type="GO" id="GO:0005524">
    <property type="term" value="F:ATP binding"/>
    <property type="evidence" value="ECO:0007669"/>
    <property type="project" value="InterPro"/>
</dbReference>
<reference evidence="1 2" key="1">
    <citation type="submission" date="2019-02" db="EMBL/GenBank/DDBJ databases">
        <title>Deep-cultivation of Planctomycetes and their phenomic and genomic characterization uncovers novel biology.</title>
        <authorList>
            <person name="Wiegand S."/>
            <person name="Jogler M."/>
            <person name="Boedeker C."/>
            <person name="Pinto D."/>
            <person name="Vollmers J."/>
            <person name="Rivas-Marin E."/>
            <person name="Kohn T."/>
            <person name="Peeters S.H."/>
            <person name="Heuer A."/>
            <person name="Rast P."/>
            <person name="Oberbeckmann S."/>
            <person name="Bunk B."/>
            <person name="Jeske O."/>
            <person name="Meyerdierks A."/>
            <person name="Storesund J.E."/>
            <person name="Kallscheuer N."/>
            <person name="Luecker S."/>
            <person name="Lage O.M."/>
            <person name="Pohl T."/>
            <person name="Merkel B.J."/>
            <person name="Hornburger P."/>
            <person name="Mueller R.-W."/>
            <person name="Bruemmer F."/>
            <person name="Labrenz M."/>
            <person name="Spormann A.M."/>
            <person name="Op den Camp H."/>
            <person name="Overmann J."/>
            <person name="Amann R."/>
            <person name="Jetten M.S.M."/>
            <person name="Mascher T."/>
            <person name="Medema M.H."/>
            <person name="Devos D.P."/>
            <person name="Kaster A.-K."/>
            <person name="Ovreas L."/>
            <person name="Rohde M."/>
            <person name="Galperin M.Y."/>
            <person name="Jogler C."/>
        </authorList>
    </citation>
    <scope>NUCLEOTIDE SEQUENCE [LARGE SCALE GENOMIC DNA]</scope>
    <source>
        <strain evidence="1 2">ElP</strain>
    </source>
</reference>
<dbReference type="EMBL" id="CP036426">
    <property type="protein sequence ID" value="QDV37958.1"/>
    <property type="molecule type" value="Genomic_DNA"/>
</dbReference>
<sequence>MSDGLGHRDLAQLACLLEATARKPGNVHRCRGFADAGFLDFAVSASVLARHLDPKLVRGFGVGGVVLRAVRETRGLVGHNTNLGMILLLTPMAGVRVRRRLREGLARILDRLSVADTVAVYEAIRLARPGGLGEAPEQDVADEPTVTLREAMGLAADRDAIARQYATGYADVFDLALPTLGDALRAGRPLEAAIVLTHLTLMAGRPDTLIARKRGEAVARESARRAAGVLASGWPDGPGSVEAIREFDEWLRADGHARNPGATADLIAATLYAALCDGTIEFPRHLSGEGWDAGDRL</sequence>
<name>A0A518HAT3_9BACT</name>